<keyword evidence="1" id="KW-0812">Transmembrane</keyword>
<feature type="non-terminal residue" evidence="2">
    <location>
        <position position="109"/>
    </location>
</feature>
<dbReference type="VEuPathDB" id="FungiDB:BDBG_17259"/>
<feature type="transmembrane region" description="Helical" evidence="1">
    <location>
        <begin position="67"/>
        <end position="96"/>
    </location>
</feature>
<feature type="transmembrane region" description="Helical" evidence="1">
    <location>
        <begin position="28"/>
        <end position="47"/>
    </location>
</feature>
<dbReference type="KEGG" id="bgh:BDBG_17259"/>
<dbReference type="GeneID" id="42529038"/>
<dbReference type="EMBL" id="GG657458">
    <property type="protein sequence ID" value="OAT09623.1"/>
    <property type="molecule type" value="Genomic_DNA"/>
</dbReference>
<keyword evidence="1" id="KW-1133">Transmembrane helix</keyword>
<evidence type="ECO:0000256" key="1">
    <source>
        <dbReference type="SAM" id="Phobius"/>
    </source>
</evidence>
<organism evidence="2 3">
    <name type="scientific">Blastomyces gilchristii (strain SLH14081)</name>
    <name type="common">Blastomyces dermatitidis</name>
    <dbReference type="NCBI Taxonomy" id="559298"/>
    <lineage>
        <taxon>Eukaryota</taxon>
        <taxon>Fungi</taxon>
        <taxon>Dikarya</taxon>
        <taxon>Ascomycota</taxon>
        <taxon>Pezizomycotina</taxon>
        <taxon>Eurotiomycetes</taxon>
        <taxon>Eurotiomycetidae</taxon>
        <taxon>Onygenales</taxon>
        <taxon>Ajellomycetaceae</taxon>
        <taxon>Blastomyces</taxon>
    </lineage>
</organism>
<sequence length="109" mass="11745">SISADDSELNIESLIENLKNVIIKKLSVLYIAESSAFLSISFITVSLSTALSQSSILISVFSSLTSAISVSITLTLTTSAFSASTVSAFIISSFHFKKILYRLNKSHFS</sequence>
<reference evidence="3" key="1">
    <citation type="journal article" date="2015" name="PLoS Genet.">
        <title>The dynamic genome and transcriptome of the human fungal pathogen Blastomyces and close relative Emmonsia.</title>
        <authorList>
            <person name="Munoz J.F."/>
            <person name="Gauthier G.M."/>
            <person name="Desjardins C.A."/>
            <person name="Gallo J.E."/>
            <person name="Holder J."/>
            <person name="Sullivan T.D."/>
            <person name="Marty A.J."/>
            <person name="Carmen J.C."/>
            <person name="Chen Z."/>
            <person name="Ding L."/>
            <person name="Gujja S."/>
            <person name="Magrini V."/>
            <person name="Misas E."/>
            <person name="Mitreva M."/>
            <person name="Priest M."/>
            <person name="Saif S."/>
            <person name="Whiston E.A."/>
            <person name="Young S."/>
            <person name="Zeng Q."/>
            <person name="Goldman W.E."/>
            <person name="Mardis E.R."/>
            <person name="Taylor J.W."/>
            <person name="McEwen J.G."/>
            <person name="Clay O.K."/>
            <person name="Klein B.S."/>
            <person name="Cuomo C.A."/>
        </authorList>
    </citation>
    <scope>NUCLEOTIDE SEQUENCE [LARGE SCALE GENOMIC DNA]</scope>
    <source>
        <strain evidence="3">SLH14081</strain>
    </source>
</reference>
<name>A0A179UP68_BLAGS</name>
<feature type="non-terminal residue" evidence="2">
    <location>
        <position position="1"/>
    </location>
</feature>
<protein>
    <submittedName>
        <fullName evidence="2">Uncharacterized protein</fullName>
    </submittedName>
</protein>
<keyword evidence="1" id="KW-0472">Membrane</keyword>
<dbReference type="Proteomes" id="UP000002038">
    <property type="component" value="Unassembled WGS sequence"/>
</dbReference>
<dbReference type="RefSeq" id="XP_031578926.1">
    <property type="nucleotide sequence ID" value="XM_031725023.1"/>
</dbReference>
<dbReference type="AlphaFoldDB" id="A0A179UP68"/>
<evidence type="ECO:0000313" key="2">
    <source>
        <dbReference type="EMBL" id="OAT09623.1"/>
    </source>
</evidence>
<proteinExistence type="predicted"/>
<accession>A0A179UP68</accession>
<gene>
    <name evidence="2" type="ORF">BDBG_17259</name>
</gene>
<keyword evidence="3" id="KW-1185">Reference proteome</keyword>
<evidence type="ECO:0000313" key="3">
    <source>
        <dbReference type="Proteomes" id="UP000002038"/>
    </source>
</evidence>